<keyword evidence="10" id="KW-0325">Glycoprotein</keyword>
<keyword evidence="7" id="KW-0862">Zinc</keyword>
<dbReference type="EMBL" id="UINC01067241">
    <property type="protein sequence ID" value="SVB98719.1"/>
    <property type="molecule type" value="Genomic_DNA"/>
</dbReference>
<evidence type="ECO:0000256" key="2">
    <source>
        <dbReference type="ARBA" id="ARBA00022525"/>
    </source>
</evidence>
<keyword evidence="4" id="KW-0479">Metal-binding</keyword>
<protein>
    <submittedName>
        <fullName evidence="11">Uncharacterized protein</fullName>
    </submittedName>
</protein>
<accession>A0A382IHH1</accession>
<evidence type="ECO:0000256" key="7">
    <source>
        <dbReference type="ARBA" id="ARBA00022833"/>
    </source>
</evidence>
<dbReference type="GO" id="GO:0070573">
    <property type="term" value="F:metallodipeptidase activity"/>
    <property type="evidence" value="ECO:0007669"/>
    <property type="project" value="InterPro"/>
</dbReference>
<dbReference type="GO" id="GO:0006508">
    <property type="term" value="P:proteolysis"/>
    <property type="evidence" value="ECO:0007669"/>
    <property type="project" value="UniProtKB-KW"/>
</dbReference>
<organism evidence="11">
    <name type="scientific">marine metagenome</name>
    <dbReference type="NCBI Taxonomy" id="408172"/>
    <lineage>
        <taxon>unclassified sequences</taxon>
        <taxon>metagenomes</taxon>
        <taxon>ecological metagenomes</taxon>
    </lineage>
</organism>
<evidence type="ECO:0000256" key="10">
    <source>
        <dbReference type="ARBA" id="ARBA00023180"/>
    </source>
</evidence>
<reference evidence="11" key="1">
    <citation type="submission" date="2018-05" db="EMBL/GenBank/DDBJ databases">
        <authorList>
            <person name="Lanie J.A."/>
            <person name="Ng W.-L."/>
            <person name="Kazmierczak K.M."/>
            <person name="Andrzejewski T.M."/>
            <person name="Davidsen T.M."/>
            <person name="Wayne K.J."/>
            <person name="Tettelin H."/>
            <person name="Glass J.I."/>
            <person name="Rusch D."/>
            <person name="Podicherti R."/>
            <person name="Tsui H.-C.T."/>
            <person name="Winkler M.E."/>
        </authorList>
    </citation>
    <scope>NUCLEOTIDE SEQUENCE</scope>
</reference>
<dbReference type="SUPFAM" id="SSF53187">
    <property type="entry name" value="Zn-dependent exopeptidases"/>
    <property type="match status" value="1"/>
</dbReference>
<dbReference type="AlphaFoldDB" id="A0A382IHH1"/>
<dbReference type="Gene3D" id="3.40.630.10">
    <property type="entry name" value="Zn peptidases"/>
    <property type="match status" value="1"/>
</dbReference>
<evidence type="ECO:0000313" key="11">
    <source>
        <dbReference type="EMBL" id="SVB98719.1"/>
    </source>
</evidence>
<comment type="subcellular location">
    <subcellularLocation>
        <location evidence="1">Secreted</location>
    </subcellularLocation>
</comment>
<evidence type="ECO:0000256" key="5">
    <source>
        <dbReference type="ARBA" id="ARBA00022729"/>
    </source>
</evidence>
<evidence type="ECO:0000256" key="9">
    <source>
        <dbReference type="ARBA" id="ARBA00023145"/>
    </source>
</evidence>
<dbReference type="PANTHER" id="PTHR12053">
    <property type="entry name" value="PROTEASE FAMILY M28 PLASMA GLUTAMATE CARBOXYPEPTIDASE-RELATED"/>
    <property type="match status" value="1"/>
</dbReference>
<evidence type="ECO:0000256" key="3">
    <source>
        <dbReference type="ARBA" id="ARBA00022670"/>
    </source>
</evidence>
<keyword evidence="9" id="KW-0865">Zymogen</keyword>
<sequence>MDSMERTMRYSIFVLLSLSVAFGHADGQEPVDLEVIERIIEEGTERSQVMEHFNFLTNIIGPRLSATPAYKRAADWSTEILKGWGLEEVHLESWEYGRGWTLEGLTLEMTSPRYFPIIGFPEAWTPSTEGVLEGKPVYIGDWTAREISERISELRGKIILVAKPQSEFIKKDRLQPADFEESVTIGAPRFLPTEVPADRATLAQLLYQAGVGAVLRPSQGEHGTMFVLGRDNPETAVPTVITASEHYNMLVRLLESENPVELRVKIQGKFHEEDTNGYNVLGEIKGVDP</sequence>
<dbReference type="Gene3D" id="3.50.30.30">
    <property type="match status" value="1"/>
</dbReference>
<proteinExistence type="predicted"/>
<evidence type="ECO:0000256" key="1">
    <source>
        <dbReference type="ARBA" id="ARBA00004613"/>
    </source>
</evidence>
<feature type="non-terminal residue" evidence="11">
    <location>
        <position position="289"/>
    </location>
</feature>
<keyword evidence="3" id="KW-0645">Protease</keyword>
<evidence type="ECO:0000256" key="6">
    <source>
        <dbReference type="ARBA" id="ARBA00022801"/>
    </source>
</evidence>
<keyword evidence="5" id="KW-0732">Signal</keyword>
<keyword evidence="6" id="KW-0378">Hydrolase</keyword>
<keyword evidence="2" id="KW-0964">Secreted</keyword>
<dbReference type="GO" id="GO:0005576">
    <property type="term" value="C:extracellular region"/>
    <property type="evidence" value="ECO:0007669"/>
    <property type="project" value="UniProtKB-SubCell"/>
</dbReference>
<keyword evidence="8" id="KW-0482">Metalloprotease</keyword>
<dbReference type="InterPro" id="IPR039866">
    <property type="entry name" value="CPQ"/>
</dbReference>
<name>A0A382IHH1_9ZZZZ</name>
<evidence type="ECO:0000256" key="4">
    <source>
        <dbReference type="ARBA" id="ARBA00022723"/>
    </source>
</evidence>
<dbReference type="PANTHER" id="PTHR12053:SF3">
    <property type="entry name" value="CARBOXYPEPTIDASE Q"/>
    <property type="match status" value="1"/>
</dbReference>
<dbReference type="GO" id="GO:0046872">
    <property type="term" value="F:metal ion binding"/>
    <property type="evidence" value="ECO:0007669"/>
    <property type="project" value="UniProtKB-KW"/>
</dbReference>
<evidence type="ECO:0000256" key="8">
    <source>
        <dbReference type="ARBA" id="ARBA00023049"/>
    </source>
</evidence>
<gene>
    <name evidence="11" type="ORF">METZ01_LOCUS251573</name>
</gene>